<evidence type="ECO:0000256" key="1">
    <source>
        <dbReference type="SAM" id="MobiDB-lite"/>
    </source>
</evidence>
<name>A0ABZ1KFW3_9ACTN</name>
<evidence type="ECO:0000313" key="3">
    <source>
        <dbReference type="Proteomes" id="UP001622496"/>
    </source>
</evidence>
<evidence type="ECO:0000313" key="2">
    <source>
        <dbReference type="EMBL" id="WTP70409.1"/>
    </source>
</evidence>
<dbReference type="InterPro" id="IPR025355">
    <property type="entry name" value="DUF4259"/>
</dbReference>
<dbReference type="Pfam" id="PF14078">
    <property type="entry name" value="DUF4259"/>
    <property type="match status" value="1"/>
</dbReference>
<protein>
    <submittedName>
        <fullName evidence="2">DUF4259 domain-containing protein</fullName>
    </submittedName>
</protein>
<feature type="region of interest" description="Disordered" evidence="1">
    <location>
        <begin position="172"/>
        <end position="197"/>
    </location>
</feature>
<feature type="region of interest" description="Disordered" evidence="1">
    <location>
        <begin position="1"/>
        <end position="41"/>
    </location>
</feature>
<proteinExistence type="predicted"/>
<reference evidence="2 3" key="1">
    <citation type="submission" date="2022-10" db="EMBL/GenBank/DDBJ databases">
        <title>The complete genomes of actinobacterial strains from the NBC collection.</title>
        <authorList>
            <person name="Joergensen T.S."/>
            <person name="Alvarez Arevalo M."/>
            <person name="Sterndorff E.B."/>
            <person name="Faurdal D."/>
            <person name="Vuksanovic O."/>
            <person name="Mourched A.-S."/>
            <person name="Charusanti P."/>
            <person name="Shaw S."/>
            <person name="Blin K."/>
            <person name="Weber T."/>
        </authorList>
    </citation>
    <scope>NUCLEOTIDE SEQUENCE [LARGE SCALE GENOMIC DNA]</scope>
    <source>
        <strain evidence="2 3">NBC_00185</strain>
    </source>
</reference>
<accession>A0ABZ1KFW3</accession>
<gene>
    <name evidence="2" type="ORF">OG560_30980</name>
</gene>
<sequence length="197" mass="21678">MCTDRDRRRHRRRRLAPPQLPAARRLHRRRPPPRPHHLVTEASTIGTWGTGPFDNDLAADYALLLDQSGVPEVLLRHALSEPCSARIENWKVTVAAAAVIASPCPGGEPLHPVYGPQKPLPPLPHDLRDLAAAALVTILTRPPQSYGWVSEQLVTRWLSSLAQLHGVLAARPPQLPPAPSPACRPTQTAFDSGPRRR</sequence>
<organism evidence="2 3">
    <name type="scientific">[Kitasatospora] papulosa</name>
    <dbReference type="NCBI Taxonomy" id="1464011"/>
    <lineage>
        <taxon>Bacteria</taxon>
        <taxon>Bacillati</taxon>
        <taxon>Actinomycetota</taxon>
        <taxon>Actinomycetes</taxon>
        <taxon>Kitasatosporales</taxon>
        <taxon>Streptomycetaceae</taxon>
        <taxon>Streptomyces</taxon>
    </lineage>
</organism>
<feature type="compositionally biased region" description="Pro residues" evidence="1">
    <location>
        <begin position="173"/>
        <end position="182"/>
    </location>
</feature>
<feature type="compositionally biased region" description="Basic residues" evidence="1">
    <location>
        <begin position="24"/>
        <end position="37"/>
    </location>
</feature>
<dbReference type="EMBL" id="CP108135">
    <property type="protein sequence ID" value="WTP70409.1"/>
    <property type="molecule type" value="Genomic_DNA"/>
</dbReference>
<keyword evidence="3" id="KW-1185">Reference proteome</keyword>
<dbReference type="Proteomes" id="UP001622496">
    <property type="component" value="Chromosome"/>
</dbReference>